<evidence type="ECO:0000256" key="1">
    <source>
        <dbReference type="ARBA" id="ARBA00011764"/>
    </source>
</evidence>
<evidence type="ECO:0000256" key="4">
    <source>
        <dbReference type="ARBA" id="ARBA00023163"/>
    </source>
</evidence>
<evidence type="ECO:0000313" key="9">
    <source>
        <dbReference type="Proteomes" id="UP000625711"/>
    </source>
</evidence>
<protein>
    <recommendedName>
        <fullName evidence="2">Regulatory protein zeste</fullName>
    </recommendedName>
</protein>
<evidence type="ECO:0000256" key="2">
    <source>
        <dbReference type="ARBA" id="ARBA00016807"/>
    </source>
</evidence>
<accession>A0A834IX69</accession>
<feature type="compositionally biased region" description="Polar residues" evidence="6">
    <location>
        <begin position="91"/>
        <end position="101"/>
    </location>
</feature>
<keyword evidence="3" id="KW-0805">Transcription regulation</keyword>
<keyword evidence="9" id="KW-1185">Reference proteome</keyword>
<comment type="caution">
    <text evidence="8">The sequence shown here is derived from an EMBL/GenBank/DDBJ whole genome shotgun (WGS) entry which is preliminary data.</text>
</comment>
<evidence type="ECO:0000256" key="5">
    <source>
        <dbReference type="ARBA" id="ARBA00025466"/>
    </source>
</evidence>
<proteinExistence type="predicted"/>
<dbReference type="OrthoDB" id="3066195at2759"/>
<gene>
    <name evidence="8" type="ORF">GWI33_002473</name>
</gene>
<evidence type="ECO:0000256" key="6">
    <source>
        <dbReference type="SAM" id="MobiDB-lite"/>
    </source>
</evidence>
<feature type="region of interest" description="Disordered" evidence="6">
    <location>
        <begin position="82"/>
        <end position="101"/>
    </location>
</feature>
<name>A0A834IX69_RHYFE</name>
<dbReference type="AlphaFoldDB" id="A0A834IX69"/>
<organism evidence="8 9">
    <name type="scientific">Rhynchophorus ferrugineus</name>
    <name type="common">Red palm weevil</name>
    <name type="synonym">Curculio ferrugineus</name>
    <dbReference type="NCBI Taxonomy" id="354439"/>
    <lineage>
        <taxon>Eukaryota</taxon>
        <taxon>Metazoa</taxon>
        <taxon>Ecdysozoa</taxon>
        <taxon>Arthropoda</taxon>
        <taxon>Hexapoda</taxon>
        <taxon>Insecta</taxon>
        <taxon>Pterygota</taxon>
        <taxon>Neoptera</taxon>
        <taxon>Endopterygota</taxon>
        <taxon>Coleoptera</taxon>
        <taxon>Polyphaga</taxon>
        <taxon>Cucujiformia</taxon>
        <taxon>Curculionidae</taxon>
        <taxon>Dryophthorinae</taxon>
        <taxon>Rhynchophorus</taxon>
    </lineage>
</organism>
<keyword evidence="4" id="KW-0804">Transcription</keyword>
<sequence length="243" mass="28327">MYRLPAFTSKEVKLLDDLIEKNNSIINTTRGDFEMFAKNKEYWLEIEKKCNAFTVVPRSIRMLKEKYGNLKRKRGLIPKHKRTTSKGLGKESNNFGDNNTKAPVRIETLTSVQSSSSNFSDDSKDDSTMLSPLELVKEEIIHQSSPVIKEESIRDIKPIIDASIIPTDKQPPSTSTEPITEGDEEKIKLMINKHHMEIELMKKETDAKLNRIYKEAVFLKNKMEEHRMKQDIPEWRRERIIEY</sequence>
<reference evidence="8" key="1">
    <citation type="submission" date="2020-08" db="EMBL/GenBank/DDBJ databases">
        <title>Genome sequencing and assembly of the red palm weevil Rhynchophorus ferrugineus.</title>
        <authorList>
            <person name="Dias G.B."/>
            <person name="Bergman C.M."/>
            <person name="Manee M."/>
        </authorList>
    </citation>
    <scope>NUCLEOTIDE SEQUENCE</scope>
    <source>
        <strain evidence="8">AA-2017</strain>
        <tissue evidence="8">Whole larva</tissue>
    </source>
</reference>
<dbReference type="Proteomes" id="UP000625711">
    <property type="component" value="Unassembled WGS sequence"/>
</dbReference>
<comment type="subunit">
    <text evidence="1">Self-associates forming complexes of several hundred monomers.</text>
</comment>
<feature type="domain" description="Myb/SANT-like DNA-binding" evidence="7">
    <location>
        <begin position="3"/>
        <end position="73"/>
    </location>
</feature>
<dbReference type="EMBL" id="JAACXV010000016">
    <property type="protein sequence ID" value="KAF7287092.1"/>
    <property type="molecule type" value="Genomic_DNA"/>
</dbReference>
<comment type="function">
    <text evidence="5">Involved in transvection phenomena (= synapsis-dependent gene expression), where the synaptic pairing of chromosomes carrying genes with which zeste interacts influences the expression of these genes. Zeste binds to DNA and stimulates transcription from a nearby promoter.</text>
</comment>
<evidence type="ECO:0000313" key="8">
    <source>
        <dbReference type="EMBL" id="KAF7287092.1"/>
    </source>
</evidence>
<dbReference type="InterPro" id="IPR028002">
    <property type="entry name" value="Myb_DNA-bind_5"/>
</dbReference>
<dbReference type="Pfam" id="PF13873">
    <property type="entry name" value="Myb_DNA-bind_5"/>
    <property type="match status" value="1"/>
</dbReference>
<evidence type="ECO:0000256" key="3">
    <source>
        <dbReference type="ARBA" id="ARBA00023015"/>
    </source>
</evidence>
<evidence type="ECO:0000259" key="7">
    <source>
        <dbReference type="Pfam" id="PF13873"/>
    </source>
</evidence>